<evidence type="ECO:0000256" key="6">
    <source>
        <dbReference type="ARBA" id="ARBA00023274"/>
    </source>
</evidence>
<dbReference type="NCBIfam" id="TIGR00029">
    <property type="entry name" value="S20"/>
    <property type="match status" value="1"/>
</dbReference>
<dbReference type="SUPFAM" id="SSF46992">
    <property type="entry name" value="Ribosomal protein S20"/>
    <property type="match status" value="1"/>
</dbReference>
<organism evidence="10 11">
    <name type="scientific">Ancylobacter pratisalsi</name>
    <dbReference type="NCBI Taxonomy" id="1745854"/>
    <lineage>
        <taxon>Bacteria</taxon>
        <taxon>Pseudomonadati</taxon>
        <taxon>Pseudomonadota</taxon>
        <taxon>Alphaproteobacteria</taxon>
        <taxon>Hyphomicrobiales</taxon>
        <taxon>Xanthobacteraceae</taxon>
        <taxon>Ancylobacter</taxon>
    </lineage>
</organism>
<evidence type="ECO:0000256" key="1">
    <source>
        <dbReference type="ARBA" id="ARBA00003134"/>
    </source>
</evidence>
<evidence type="ECO:0000256" key="9">
    <source>
        <dbReference type="SAM" id="MobiDB-lite"/>
    </source>
</evidence>
<dbReference type="HAMAP" id="MF_00500">
    <property type="entry name" value="Ribosomal_bS20"/>
    <property type="match status" value="1"/>
</dbReference>
<dbReference type="FunFam" id="1.20.58.110:FF:000001">
    <property type="entry name" value="30S ribosomal protein S20"/>
    <property type="match status" value="1"/>
</dbReference>
<dbReference type="KEGG" id="apra:G3A50_15805"/>
<keyword evidence="4 8" id="KW-0694">RNA-binding</keyword>
<dbReference type="GO" id="GO:0070181">
    <property type="term" value="F:small ribosomal subunit rRNA binding"/>
    <property type="evidence" value="ECO:0007669"/>
    <property type="project" value="TreeGrafter"/>
</dbReference>
<evidence type="ECO:0000256" key="3">
    <source>
        <dbReference type="ARBA" id="ARBA00022730"/>
    </source>
</evidence>
<dbReference type="Proteomes" id="UP000464751">
    <property type="component" value="Chromosome"/>
</dbReference>
<dbReference type="GO" id="GO:0006412">
    <property type="term" value="P:translation"/>
    <property type="evidence" value="ECO:0007669"/>
    <property type="project" value="UniProtKB-UniRule"/>
</dbReference>
<feature type="compositionally biased region" description="Basic and acidic residues" evidence="9">
    <location>
        <begin position="12"/>
        <end position="22"/>
    </location>
</feature>
<protein>
    <recommendedName>
        <fullName evidence="7 8">Small ribosomal subunit protein bS20</fullName>
    </recommendedName>
</protein>
<gene>
    <name evidence="8 10" type="primary">rpsT</name>
    <name evidence="10" type="ORF">G3A50_15805</name>
</gene>
<keyword evidence="11" id="KW-1185">Reference proteome</keyword>
<comment type="similarity">
    <text evidence="2 8">Belongs to the bacterial ribosomal protein bS20 family.</text>
</comment>
<comment type="function">
    <text evidence="1 8">Binds directly to 16S ribosomal RNA.</text>
</comment>
<evidence type="ECO:0000256" key="8">
    <source>
        <dbReference type="HAMAP-Rule" id="MF_00500"/>
    </source>
</evidence>
<keyword evidence="6 8" id="KW-0687">Ribonucleoprotein</keyword>
<sequence>MANTPSAKKAARKIERRTEVNKNRRSRMRTFVRKVEEALASGDRAAAGVAFEAAQPEIMRAAQKGVLHKNTASRKVSRLAQRVAKLSA</sequence>
<dbReference type="GO" id="GO:0015935">
    <property type="term" value="C:small ribosomal subunit"/>
    <property type="evidence" value="ECO:0007669"/>
    <property type="project" value="TreeGrafter"/>
</dbReference>
<dbReference type="InterPro" id="IPR002583">
    <property type="entry name" value="Ribosomal_bS20"/>
</dbReference>
<dbReference type="GO" id="GO:0005829">
    <property type="term" value="C:cytosol"/>
    <property type="evidence" value="ECO:0007669"/>
    <property type="project" value="TreeGrafter"/>
</dbReference>
<accession>A0A6P1YQG5</accession>
<keyword evidence="5 8" id="KW-0689">Ribosomal protein</keyword>
<dbReference type="PANTHER" id="PTHR33398:SF1">
    <property type="entry name" value="SMALL RIBOSOMAL SUBUNIT PROTEIN BS20C"/>
    <property type="match status" value="1"/>
</dbReference>
<proteinExistence type="inferred from homology"/>
<dbReference type="Gene3D" id="1.20.58.110">
    <property type="entry name" value="Ribosomal protein S20"/>
    <property type="match status" value="1"/>
</dbReference>
<evidence type="ECO:0000256" key="5">
    <source>
        <dbReference type="ARBA" id="ARBA00022980"/>
    </source>
</evidence>
<evidence type="ECO:0000313" key="10">
    <source>
        <dbReference type="EMBL" id="QIB35011.1"/>
    </source>
</evidence>
<feature type="region of interest" description="Disordered" evidence="9">
    <location>
        <begin position="1"/>
        <end position="24"/>
    </location>
</feature>
<dbReference type="InterPro" id="IPR036510">
    <property type="entry name" value="Ribosomal_bS20_sf"/>
</dbReference>
<dbReference type="EMBL" id="CP048630">
    <property type="protein sequence ID" value="QIB35011.1"/>
    <property type="molecule type" value="Genomic_DNA"/>
</dbReference>
<evidence type="ECO:0000256" key="2">
    <source>
        <dbReference type="ARBA" id="ARBA00007634"/>
    </source>
</evidence>
<evidence type="ECO:0000256" key="4">
    <source>
        <dbReference type="ARBA" id="ARBA00022884"/>
    </source>
</evidence>
<dbReference type="AlphaFoldDB" id="A0A6P1YQG5"/>
<dbReference type="Pfam" id="PF01649">
    <property type="entry name" value="Ribosomal_S20p"/>
    <property type="match status" value="1"/>
</dbReference>
<reference evidence="10 11" key="1">
    <citation type="submission" date="2020-02" db="EMBL/GenBank/DDBJ databases">
        <authorList>
            <person name="Li G."/>
        </authorList>
    </citation>
    <scope>NUCLEOTIDE SEQUENCE [LARGE SCALE GENOMIC DNA]</scope>
    <source>
        <strain evidence="10 11">DSM 102029</strain>
    </source>
</reference>
<name>A0A6P1YQG5_9HYPH</name>
<evidence type="ECO:0000313" key="11">
    <source>
        <dbReference type="Proteomes" id="UP000464751"/>
    </source>
</evidence>
<dbReference type="GO" id="GO:0003735">
    <property type="term" value="F:structural constituent of ribosome"/>
    <property type="evidence" value="ECO:0007669"/>
    <property type="project" value="InterPro"/>
</dbReference>
<keyword evidence="3 8" id="KW-0699">rRNA-binding</keyword>
<dbReference type="PANTHER" id="PTHR33398">
    <property type="entry name" value="30S RIBOSOMAL PROTEIN S20"/>
    <property type="match status" value="1"/>
</dbReference>
<dbReference type="RefSeq" id="WP_163076156.1">
    <property type="nucleotide sequence ID" value="NZ_CP048630.1"/>
</dbReference>
<evidence type="ECO:0000256" key="7">
    <source>
        <dbReference type="ARBA" id="ARBA00035136"/>
    </source>
</evidence>